<reference evidence="1" key="1">
    <citation type="submission" date="2023-06" db="EMBL/GenBank/DDBJ databases">
        <title>Robiginitalea aurantiacus sp. nov. and Algoriphagus sediminis sp. nov., isolated from coastal sediment.</title>
        <authorList>
            <person name="Zhou Z.Y."/>
            <person name="An J."/>
            <person name="Jia Y.W."/>
            <person name="Du Z.J."/>
        </authorList>
    </citation>
    <scope>NUCLEOTIDE SEQUENCE</scope>
    <source>
        <strain evidence="1">C2-7</strain>
    </source>
</reference>
<organism evidence="1 2">
    <name type="scientific">Algoriphagus sediminis</name>
    <dbReference type="NCBI Taxonomy" id="3057113"/>
    <lineage>
        <taxon>Bacteria</taxon>
        <taxon>Pseudomonadati</taxon>
        <taxon>Bacteroidota</taxon>
        <taxon>Cytophagia</taxon>
        <taxon>Cytophagales</taxon>
        <taxon>Cyclobacteriaceae</taxon>
        <taxon>Algoriphagus</taxon>
    </lineage>
</organism>
<sequence length="131" mass="15331">MNEIKDLIVTLMEAEAKYSNKLTEVETRWKRDLLRDACKRKVLFKKELSRLFGVEVNSSTLESGRQKGSTDQFASYPVKSLIEETELKIKEKYESILEENEFGHVESFVLKNHLKNQRSLLKDLQQVNSTY</sequence>
<keyword evidence="2" id="KW-1185">Reference proteome</keyword>
<proteinExistence type="predicted"/>
<dbReference type="RefSeq" id="WP_290001361.1">
    <property type="nucleotide sequence ID" value="NZ_JAUEPH010000006.1"/>
</dbReference>
<accession>A0ABT7YFD5</accession>
<evidence type="ECO:0000313" key="1">
    <source>
        <dbReference type="EMBL" id="MDN3205234.1"/>
    </source>
</evidence>
<dbReference type="EMBL" id="JAUEPH010000006">
    <property type="protein sequence ID" value="MDN3205234.1"/>
    <property type="molecule type" value="Genomic_DNA"/>
</dbReference>
<protein>
    <recommendedName>
        <fullName evidence="3">DUF2383 domain-containing protein</fullName>
    </recommendedName>
</protein>
<gene>
    <name evidence="1" type="ORF">QVH07_13810</name>
</gene>
<comment type="caution">
    <text evidence="1">The sequence shown here is derived from an EMBL/GenBank/DDBJ whole genome shotgun (WGS) entry which is preliminary data.</text>
</comment>
<name>A0ABT7YFD5_9BACT</name>
<dbReference type="Proteomes" id="UP001171916">
    <property type="component" value="Unassembled WGS sequence"/>
</dbReference>
<evidence type="ECO:0000313" key="2">
    <source>
        <dbReference type="Proteomes" id="UP001171916"/>
    </source>
</evidence>
<evidence type="ECO:0008006" key="3">
    <source>
        <dbReference type="Google" id="ProtNLM"/>
    </source>
</evidence>